<dbReference type="InterPro" id="IPR036402">
    <property type="entry name" value="EF-Ts_dimer_sf"/>
</dbReference>
<keyword evidence="3 4" id="KW-0648">Protein biosynthesis</keyword>
<accession>A0A0N5AET6</accession>
<evidence type="ECO:0000256" key="3">
    <source>
        <dbReference type="ARBA" id="ARBA00022917"/>
    </source>
</evidence>
<dbReference type="Pfam" id="PF00889">
    <property type="entry name" value="EF_TS"/>
    <property type="match status" value="1"/>
</dbReference>
<protein>
    <recommendedName>
        <fullName evidence="4">Elongation factor Ts, mitochondrial</fullName>
        <shortName evidence="4">EF-Ts</shortName>
        <shortName evidence="4">EF-TsMt</shortName>
    </recommendedName>
</protein>
<dbReference type="HAMAP" id="MF_00050">
    <property type="entry name" value="EF_Ts"/>
    <property type="match status" value="1"/>
</dbReference>
<feature type="chain" id="PRO_5005892988" description="Elongation factor Ts, mitochondrial" evidence="5">
    <location>
        <begin position="19"/>
        <end position="290"/>
    </location>
</feature>
<evidence type="ECO:0000256" key="5">
    <source>
        <dbReference type="SAM" id="SignalP"/>
    </source>
</evidence>
<evidence type="ECO:0000313" key="8">
    <source>
        <dbReference type="WBParaSite" id="SMUV_0000275701-mRNA-1"/>
    </source>
</evidence>
<dbReference type="Gene3D" id="1.10.8.10">
    <property type="entry name" value="DNA helicase RuvA subunit, C-terminal domain"/>
    <property type="match status" value="1"/>
</dbReference>
<dbReference type="PANTHER" id="PTHR11741">
    <property type="entry name" value="ELONGATION FACTOR TS"/>
    <property type="match status" value="1"/>
</dbReference>
<dbReference type="InterPro" id="IPR014039">
    <property type="entry name" value="Transl_elong_EFTs/EF1B_dimer"/>
</dbReference>
<dbReference type="Proteomes" id="UP000046393">
    <property type="component" value="Unplaced"/>
</dbReference>
<evidence type="ECO:0000259" key="6">
    <source>
        <dbReference type="Pfam" id="PF00889"/>
    </source>
</evidence>
<dbReference type="WBParaSite" id="SMUV_0000275701-mRNA-1">
    <property type="protein sequence ID" value="SMUV_0000275701-mRNA-1"/>
    <property type="gene ID" value="SMUV_0000275701"/>
</dbReference>
<dbReference type="PANTHER" id="PTHR11741:SF0">
    <property type="entry name" value="ELONGATION FACTOR TS, MITOCHONDRIAL"/>
    <property type="match status" value="1"/>
</dbReference>
<dbReference type="InterPro" id="IPR009060">
    <property type="entry name" value="UBA-like_sf"/>
</dbReference>
<feature type="signal peptide" evidence="5">
    <location>
        <begin position="1"/>
        <end position="18"/>
    </location>
</feature>
<dbReference type="GO" id="GO:0070125">
    <property type="term" value="P:mitochondrial translational elongation"/>
    <property type="evidence" value="ECO:0007669"/>
    <property type="project" value="TreeGrafter"/>
</dbReference>
<sequence length="290" mass="32756">MLRLRCMLCSLSPKLGFAALSSAAEQCFKVDKEALKELRSRTGYSYVNCRKALCQFGNDKLEEAEKWLKQMAEKEGWNRATKLKSRVTRQGLVSAIAEGHRAALVRVYCETDFVARGKRFKDLVILSFLTRLWKLESLHLIDGTPASKVLRDLITEIGENIVVPPVTLIASQPEINLWSYAHPPNIAKNVYMGTFASVVGLEGKSKVGFPLEKLGRQLCQQIIGMKYVYFVLTNCVTQVDEKETQLLRQSFMLNPSQTVYDYINEHSIKVISFYRIELGEGSNTSMNNSA</sequence>
<name>A0A0N5AET6_9BILA</name>
<keyword evidence="2 4" id="KW-0251">Elongation factor</keyword>
<dbReference type="InterPro" id="IPR001816">
    <property type="entry name" value="Transl_elong_EFTs/EF1B"/>
</dbReference>
<evidence type="ECO:0000256" key="2">
    <source>
        <dbReference type="ARBA" id="ARBA00022768"/>
    </source>
</evidence>
<evidence type="ECO:0000256" key="4">
    <source>
        <dbReference type="HAMAP-Rule" id="MF_03135"/>
    </source>
</evidence>
<evidence type="ECO:0000313" key="7">
    <source>
        <dbReference type="Proteomes" id="UP000046393"/>
    </source>
</evidence>
<dbReference type="SUPFAM" id="SSF46934">
    <property type="entry name" value="UBA-like"/>
    <property type="match status" value="1"/>
</dbReference>
<dbReference type="SUPFAM" id="SSF54713">
    <property type="entry name" value="Elongation factor Ts (EF-Ts), dimerisation domain"/>
    <property type="match status" value="1"/>
</dbReference>
<dbReference type="GO" id="GO:0005739">
    <property type="term" value="C:mitochondrion"/>
    <property type="evidence" value="ECO:0007669"/>
    <property type="project" value="UniProtKB-SubCell"/>
</dbReference>
<keyword evidence="7" id="KW-1185">Reference proteome</keyword>
<comment type="function">
    <text evidence="4">Associates with the EF-Tu.GDP complex and induces the exchange of GDP to GTP. It remains bound to the aminoacyl-tRNA.EF-Tu.GTP complex up to the GTP hydrolysis stage on the ribosome.</text>
</comment>
<feature type="domain" description="Translation elongation factor EFTs/EF1B dimerisation" evidence="6">
    <location>
        <begin position="102"/>
        <end position="229"/>
    </location>
</feature>
<keyword evidence="4" id="KW-0496">Mitochondrion</keyword>
<dbReference type="Gene3D" id="3.30.479.20">
    <property type="entry name" value="Elongation factor Ts, dimerisation domain"/>
    <property type="match status" value="2"/>
</dbReference>
<dbReference type="Pfam" id="PF25025">
    <property type="entry name" value="EF-Ts_N"/>
    <property type="match status" value="1"/>
</dbReference>
<keyword evidence="5" id="KW-0732">Signal</keyword>
<dbReference type="AlphaFoldDB" id="A0A0N5AET6"/>
<comment type="similarity">
    <text evidence="1 4">Belongs to the EF-Ts family.</text>
</comment>
<comment type="subcellular location">
    <subcellularLocation>
        <location evidence="4">Mitochondrion</location>
    </subcellularLocation>
</comment>
<reference evidence="8" key="1">
    <citation type="submission" date="2017-02" db="UniProtKB">
        <authorList>
            <consortium name="WormBaseParasite"/>
        </authorList>
    </citation>
    <scope>IDENTIFICATION</scope>
</reference>
<dbReference type="GO" id="GO:0003746">
    <property type="term" value="F:translation elongation factor activity"/>
    <property type="evidence" value="ECO:0007669"/>
    <property type="project" value="UniProtKB-UniRule"/>
</dbReference>
<evidence type="ECO:0000256" key="1">
    <source>
        <dbReference type="ARBA" id="ARBA00005532"/>
    </source>
</evidence>
<dbReference type="CDD" id="cd14275">
    <property type="entry name" value="UBA_EF-Ts"/>
    <property type="match status" value="1"/>
</dbReference>
<dbReference type="STRING" id="451379.A0A0N5AET6"/>
<proteinExistence type="inferred from homology"/>
<organism evidence="7 8">
    <name type="scientific">Syphacia muris</name>
    <dbReference type="NCBI Taxonomy" id="451379"/>
    <lineage>
        <taxon>Eukaryota</taxon>
        <taxon>Metazoa</taxon>
        <taxon>Ecdysozoa</taxon>
        <taxon>Nematoda</taxon>
        <taxon>Chromadorea</taxon>
        <taxon>Rhabditida</taxon>
        <taxon>Spirurina</taxon>
        <taxon>Oxyuridomorpha</taxon>
        <taxon>Oxyuroidea</taxon>
        <taxon>Oxyuridae</taxon>
        <taxon>Syphacia</taxon>
    </lineage>
</organism>